<proteinExistence type="predicted"/>
<dbReference type="AlphaFoldDB" id="A0A850EMM3"/>
<name>A0A850EMM3_9BACL</name>
<sequence>MVHNSKIVGGNIKSVRLSIIIGCLMIVLSACSSQSPNSGDVKLGDDAYQEWVQQIKTKLADRPYFLPSYDPNVGPLELVYDINPASYSLELYRSDTYSIQKELSGPRTVHDLYYSYSRSDGKHHLNDSEISSRFNNLLEFQKGNNDIKIYELNGYHTNNERQEAIIDFLQKKGIKSARVLVVDLERDTNVEFHLIVDDDVVVISFTFHELAELDKYLAELTSQ</sequence>
<comment type="caution">
    <text evidence="1">The sequence shown here is derived from an EMBL/GenBank/DDBJ whole genome shotgun (WGS) entry which is preliminary data.</text>
</comment>
<protein>
    <submittedName>
        <fullName evidence="1">Uncharacterized protein</fullName>
    </submittedName>
</protein>
<dbReference type="PROSITE" id="PS51257">
    <property type="entry name" value="PROKAR_LIPOPROTEIN"/>
    <property type="match status" value="1"/>
</dbReference>
<evidence type="ECO:0000313" key="1">
    <source>
        <dbReference type="EMBL" id="NUU59351.1"/>
    </source>
</evidence>
<accession>A0A850EMM3</accession>
<evidence type="ECO:0000313" key="2">
    <source>
        <dbReference type="Proteomes" id="UP000564806"/>
    </source>
</evidence>
<dbReference type="RefSeq" id="WP_175370042.1">
    <property type="nucleotide sequence ID" value="NZ_JABWCS010000184.1"/>
</dbReference>
<dbReference type="Proteomes" id="UP000564806">
    <property type="component" value="Unassembled WGS sequence"/>
</dbReference>
<organism evidence="1 2">
    <name type="scientific">Paenibacillus agri</name>
    <dbReference type="NCBI Taxonomy" id="2744309"/>
    <lineage>
        <taxon>Bacteria</taxon>
        <taxon>Bacillati</taxon>
        <taxon>Bacillota</taxon>
        <taxon>Bacilli</taxon>
        <taxon>Bacillales</taxon>
        <taxon>Paenibacillaceae</taxon>
        <taxon>Paenibacillus</taxon>
    </lineage>
</organism>
<reference evidence="1" key="1">
    <citation type="submission" date="2020-06" db="EMBL/GenBank/DDBJ databases">
        <title>Paenibacillus sp. nov., isolated from soil.</title>
        <authorList>
            <person name="Seo Y.L."/>
        </authorList>
    </citation>
    <scope>NUCLEOTIDE SEQUENCE [LARGE SCALE GENOMIC DNA]</scope>
    <source>
        <strain evidence="1">JW14</strain>
    </source>
</reference>
<keyword evidence="2" id="KW-1185">Reference proteome</keyword>
<gene>
    <name evidence="1" type="ORF">HPT30_03160</name>
</gene>
<dbReference type="EMBL" id="JABWCS010000184">
    <property type="protein sequence ID" value="NUU59351.1"/>
    <property type="molecule type" value="Genomic_DNA"/>
</dbReference>